<reference evidence="3 4" key="1">
    <citation type="submission" date="2016-10" db="EMBL/GenBank/DDBJ databases">
        <authorList>
            <person name="Varghese N."/>
            <person name="Submissions S."/>
        </authorList>
    </citation>
    <scope>NUCLEOTIDE SEQUENCE [LARGE SCALE GENOMIC DNA]</scope>
    <source>
        <strain evidence="3 4">LMG 22274</strain>
    </source>
</reference>
<evidence type="ECO:0000259" key="2">
    <source>
        <dbReference type="PROSITE" id="PS50164"/>
    </source>
</evidence>
<dbReference type="AlphaFoldDB" id="A0AAQ1GN69"/>
<evidence type="ECO:0000313" key="3">
    <source>
        <dbReference type="EMBL" id="SEK13478.1"/>
    </source>
</evidence>
<sequence length="255" mass="28605">MATKQKQTPKQNEQGSKPAAKSTSNAAFETRELRSALQKFHRSKPIPGYDGTIGGVKFGVYSFFDYDDEPIYVGQTRESLGSRISRHLTNQRSDAVAMNVLDPFEVRRIEVYPLPQYQEVKRGHPQLKQAQDELNALEYTVYKRAIENSKFKAILNEKQPGETQLVNPLPPSYSETIVSDDVMDLRGHPDTRIARRASTIARLAQVIEEREVQGGLRRSLVTQATRLLSLASERADALGAQPEVGESDKDSTDEE</sequence>
<evidence type="ECO:0000313" key="4">
    <source>
        <dbReference type="Proteomes" id="UP000183529"/>
    </source>
</evidence>
<dbReference type="RefSeq" id="WP_080180423.1">
    <property type="nucleotide sequence ID" value="NZ_CADFGN010000018.1"/>
</dbReference>
<dbReference type="SUPFAM" id="SSF82771">
    <property type="entry name" value="GIY-YIG endonuclease"/>
    <property type="match status" value="1"/>
</dbReference>
<name>A0AAQ1GN69_9BURK</name>
<dbReference type="Pfam" id="PF01541">
    <property type="entry name" value="GIY-YIG"/>
    <property type="match status" value="1"/>
</dbReference>
<evidence type="ECO:0000256" key="1">
    <source>
        <dbReference type="SAM" id="MobiDB-lite"/>
    </source>
</evidence>
<dbReference type="EMBL" id="FNZM01000024">
    <property type="protein sequence ID" value="SEK13478.1"/>
    <property type="molecule type" value="Genomic_DNA"/>
</dbReference>
<dbReference type="InterPro" id="IPR000305">
    <property type="entry name" value="GIY-YIG_endonuc"/>
</dbReference>
<accession>A0AAQ1GN69</accession>
<dbReference type="InterPro" id="IPR035901">
    <property type="entry name" value="GIY-YIG_endonuc_sf"/>
</dbReference>
<feature type="compositionally biased region" description="Polar residues" evidence="1">
    <location>
        <begin position="1"/>
        <end position="27"/>
    </location>
</feature>
<dbReference type="Proteomes" id="UP000183529">
    <property type="component" value="Unassembled WGS sequence"/>
</dbReference>
<comment type="caution">
    <text evidence="3">The sequence shown here is derived from an EMBL/GenBank/DDBJ whole genome shotgun (WGS) entry which is preliminary data.</text>
</comment>
<gene>
    <name evidence="3" type="ORF">SAMN05216550_12441</name>
</gene>
<dbReference type="PROSITE" id="PS50164">
    <property type="entry name" value="GIY_YIG"/>
    <property type="match status" value="1"/>
</dbReference>
<feature type="region of interest" description="Disordered" evidence="1">
    <location>
        <begin position="232"/>
        <end position="255"/>
    </location>
</feature>
<feature type="region of interest" description="Disordered" evidence="1">
    <location>
        <begin position="1"/>
        <end position="28"/>
    </location>
</feature>
<dbReference type="CDD" id="cd00719">
    <property type="entry name" value="GIY-YIG_SF"/>
    <property type="match status" value="1"/>
</dbReference>
<feature type="compositionally biased region" description="Basic and acidic residues" evidence="1">
    <location>
        <begin position="246"/>
        <end position="255"/>
    </location>
</feature>
<organism evidence="3 4">
    <name type="scientific">Paraburkholderia tropica</name>
    <dbReference type="NCBI Taxonomy" id="92647"/>
    <lineage>
        <taxon>Bacteria</taxon>
        <taxon>Pseudomonadati</taxon>
        <taxon>Pseudomonadota</taxon>
        <taxon>Betaproteobacteria</taxon>
        <taxon>Burkholderiales</taxon>
        <taxon>Burkholderiaceae</taxon>
        <taxon>Paraburkholderia</taxon>
    </lineage>
</organism>
<protein>
    <submittedName>
        <fullName evidence="3">GIY-YIG catalytic domain-containing protein</fullName>
    </submittedName>
</protein>
<feature type="domain" description="GIY-YIG" evidence="2">
    <location>
        <begin position="56"/>
        <end position="153"/>
    </location>
</feature>
<proteinExistence type="predicted"/>